<feature type="coiled-coil region" evidence="7">
    <location>
        <begin position="68"/>
        <end position="98"/>
    </location>
</feature>
<dbReference type="CDD" id="cd12148">
    <property type="entry name" value="fungal_TF_MHR"/>
    <property type="match status" value="1"/>
</dbReference>
<proteinExistence type="predicted"/>
<dbReference type="PROSITE" id="PS50048">
    <property type="entry name" value="ZN2_CY6_FUNGAL_2"/>
    <property type="match status" value="1"/>
</dbReference>
<evidence type="ECO:0000259" key="9">
    <source>
        <dbReference type="PROSITE" id="PS50048"/>
    </source>
</evidence>
<keyword evidence="5" id="KW-0804">Transcription</keyword>
<evidence type="ECO:0000256" key="1">
    <source>
        <dbReference type="ARBA" id="ARBA00004123"/>
    </source>
</evidence>
<organism evidence="10 11">
    <name type="scientific">Macrophomina phaseolina</name>
    <dbReference type="NCBI Taxonomy" id="35725"/>
    <lineage>
        <taxon>Eukaryota</taxon>
        <taxon>Fungi</taxon>
        <taxon>Dikarya</taxon>
        <taxon>Ascomycota</taxon>
        <taxon>Pezizomycotina</taxon>
        <taxon>Dothideomycetes</taxon>
        <taxon>Dothideomycetes incertae sedis</taxon>
        <taxon>Botryosphaeriales</taxon>
        <taxon>Botryosphaeriaceae</taxon>
        <taxon>Macrophomina</taxon>
    </lineage>
</organism>
<keyword evidence="7" id="KW-0175">Coiled coil</keyword>
<dbReference type="SUPFAM" id="SSF57701">
    <property type="entry name" value="Zn2/Cys6 DNA-binding domain"/>
    <property type="match status" value="1"/>
</dbReference>
<dbReference type="InterPro" id="IPR001138">
    <property type="entry name" value="Zn2Cys6_DnaBD"/>
</dbReference>
<reference evidence="10 11" key="1">
    <citation type="journal article" date="2021" name="Nat. Commun.">
        <title>Genetic determinants of endophytism in the Arabidopsis root mycobiome.</title>
        <authorList>
            <person name="Mesny F."/>
            <person name="Miyauchi S."/>
            <person name="Thiergart T."/>
            <person name="Pickel B."/>
            <person name="Atanasova L."/>
            <person name="Karlsson M."/>
            <person name="Huettel B."/>
            <person name="Barry K.W."/>
            <person name="Haridas S."/>
            <person name="Chen C."/>
            <person name="Bauer D."/>
            <person name="Andreopoulos W."/>
            <person name="Pangilinan J."/>
            <person name="LaButti K."/>
            <person name="Riley R."/>
            <person name="Lipzen A."/>
            <person name="Clum A."/>
            <person name="Drula E."/>
            <person name="Henrissat B."/>
            <person name="Kohler A."/>
            <person name="Grigoriev I.V."/>
            <person name="Martin F.M."/>
            <person name="Hacquard S."/>
        </authorList>
    </citation>
    <scope>NUCLEOTIDE SEQUENCE [LARGE SCALE GENOMIC DNA]</scope>
    <source>
        <strain evidence="10 11">MPI-SDFR-AT-0080</strain>
    </source>
</reference>
<dbReference type="Gene3D" id="4.10.240.10">
    <property type="entry name" value="Zn(2)-C6 fungal-type DNA-binding domain"/>
    <property type="match status" value="1"/>
</dbReference>
<evidence type="ECO:0000256" key="3">
    <source>
        <dbReference type="ARBA" id="ARBA00023015"/>
    </source>
</evidence>
<dbReference type="InterPro" id="IPR051089">
    <property type="entry name" value="prtT"/>
</dbReference>
<evidence type="ECO:0000256" key="2">
    <source>
        <dbReference type="ARBA" id="ARBA00022723"/>
    </source>
</evidence>
<dbReference type="PROSITE" id="PS00463">
    <property type="entry name" value="ZN2_CY6_FUNGAL_1"/>
    <property type="match status" value="1"/>
</dbReference>
<dbReference type="PANTHER" id="PTHR31845:SF17">
    <property type="entry name" value="ZN(II)2CYS6 TRANSCRIPTION FACTOR (EUROFUNG)"/>
    <property type="match status" value="1"/>
</dbReference>
<feature type="domain" description="Zn(2)-C6 fungal-type" evidence="9">
    <location>
        <begin position="30"/>
        <end position="61"/>
    </location>
</feature>
<dbReference type="EMBL" id="JAGTJR010000150">
    <property type="protein sequence ID" value="KAH7001748.1"/>
    <property type="molecule type" value="Genomic_DNA"/>
</dbReference>
<sequence>MSRSTYHNEESIEPSAGAELAMSPARTFKACRLCRRLKMRCEGGRKPPCNRCSISGLDCIFDLVDMSRKRKAAAEEGLREEIQQLKRHVASLAQAQEEPASRDISAEDAPFDALSHGKLLNEPPLIEEDGLSPEQLNAPVNAVHDLAPGHSPSKAASDTPRIYTNEKDNSQSLPWTRRRELTAEAVDDVVTKQLIVEDEARKLFNIYMAGSNPYLPLFEPTIDTFDSVRSSSTLLFTAVLLIASKTESGQETFSKRCHEEASRLSADSLFSSPARLESVQALLLLAAWSEKPWFALGHAVNMAKDLGLHQILSTPSNNTTITRQARTWLILYHLEREIAFGTAREPQLASLEEKQPEYLLNCNRFRHLDLRFLSIIKLVQIRESLQKGVRKEKSLPLKASSLMRDARARFDKWECFWDLQHKEYGYCTSSFQRSSLTVQKSYATVLVCCTILSELQKEGNRAQPAASFSDMAKETLQAVTDHLKLIMDQTAFKWQLQFSPTYSALTVAFSACLALTLSKTHSGITQQRRLVDLARKISALLKAYPNQKFHLLLESFLVSFQQFSEEGHLPSHLDPEPLQTTASVTGPYSARSLQEHAEVAASVLGSLQEREDQCADPLAPADTLHYKQLEAMLELPPESWFLDPFSAEALGFEDN</sequence>
<dbReference type="Proteomes" id="UP000774617">
    <property type="component" value="Unassembled WGS sequence"/>
</dbReference>
<evidence type="ECO:0000256" key="4">
    <source>
        <dbReference type="ARBA" id="ARBA00023125"/>
    </source>
</evidence>
<accession>A0ABQ8FP95</accession>
<comment type="subcellular location">
    <subcellularLocation>
        <location evidence="1">Nucleus</location>
    </subcellularLocation>
</comment>
<feature type="region of interest" description="Disordered" evidence="8">
    <location>
        <begin position="143"/>
        <end position="171"/>
    </location>
</feature>
<keyword evidence="2" id="KW-0479">Metal-binding</keyword>
<dbReference type="PANTHER" id="PTHR31845">
    <property type="entry name" value="FINGER DOMAIN PROTEIN, PUTATIVE-RELATED"/>
    <property type="match status" value="1"/>
</dbReference>
<dbReference type="SMART" id="SM00066">
    <property type="entry name" value="GAL4"/>
    <property type="match status" value="1"/>
</dbReference>
<protein>
    <recommendedName>
        <fullName evidence="9">Zn(2)-C6 fungal-type domain-containing protein</fullName>
    </recommendedName>
</protein>
<evidence type="ECO:0000313" key="11">
    <source>
        <dbReference type="Proteomes" id="UP000774617"/>
    </source>
</evidence>
<name>A0ABQ8FP95_9PEZI</name>
<evidence type="ECO:0000256" key="7">
    <source>
        <dbReference type="SAM" id="Coils"/>
    </source>
</evidence>
<evidence type="ECO:0000313" key="10">
    <source>
        <dbReference type="EMBL" id="KAH7001748.1"/>
    </source>
</evidence>
<dbReference type="InterPro" id="IPR036864">
    <property type="entry name" value="Zn2-C6_fun-type_DNA-bd_sf"/>
</dbReference>
<evidence type="ECO:0000256" key="5">
    <source>
        <dbReference type="ARBA" id="ARBA00023163"/>
    </source>
</evidence>
<dbReference type="Pfam" id="PF04082">
    <property type="entry name" value="Fungal_trans"/>
    <property type="match status" value="1"/>
</dbReference>
<keyword evidence="3" id="KW-0805">Transcription regulation</keyword>
<comment type="caution">
    <text evidence="10">The sequence shown here is derived from an EMBL/GenBank/DDBJ whole genome shotgun (WGS) entry which is preliminary data.</text>
</comment>
<evidence type="ECO:0000256" key="6">
    <source>
        <dbReference type="ARBA" id="ARBA00023242"/>
    </source>
</evidence>
<dbReference type="Pfam" id="PF00172">
    <property type="entry name" value="Zn_clus"/>
    <property type="match status" value="1"/>
</dbReference>
<evidence type="ECO:0000256" key="8">
    <source>
        <dbReference type="SAM" id="MobiDB-lite"/>
    </source>
</evidence>
<dbReference type="InterPro" id="IPR007219">
    <property type="entry name" value="XnlR_reg_dom"/>
</dbReference>
<keyword evidence="6" id="KW-0539">Nucleus</keyword>
<keyword evidence="11" id="KW-1185">Reference proteome</keyword>
<keyword evidence="4" id="KW-0238">DNA-binding</keyword>
<dbReference type="CDD" id="cd00067">
    <property type="entry name" value="GAL4"/>
    <property type="match status" value="1"/>
</dbReference>
<gene>
    <name evidence="10" type="ORF">B0J12DRAFT_117469</name>
</gene>